<gene>
    <name evidence="1" type="ORF">GCM10010411_95290</name>
</gene>
<evidence type="ECO:0000313" key="2">
    <source>
        <dbReference type="Proteomes" id="UP001501509"/>
    </source>
</evidence>
<accession>A0ABP6DG52</accession>
<dbReference type="Proteomes" id="UP001501509">
    <property type="component" value="Unassembled WGS sequence"/>
</dbReference>
<reference evidence="2" key="1">
    <citation type="journal article" date="2019" name="Int. J. Syst. Evol. Microbiol.">
        <title>The Global Catalogue of Microorganisms (GCM) 10K type strain sequencing project: providing services to taxonomists for standard genome sequencing and annotation.</title>
        <authorList>
            <consortium name="The Broad Institute Genomics Platform"/>
            <consortium name="The Broad Institute Genome Sequencing Center for Infectious Disease"/>
            <person name="Wu L."/>
            <person name="Ma J."/>
        </authorList>
    </citation>
    <scope>NUCLEOTIDE SEQUENCE [LARGE SCALE GENOMIC DNA]</scope>
    <source>
        <strain evidence="2">JCM 6833</strain>
    </source>
</reference>
<comment type="caution">
    <text evidence="1">The sequence shown here is derived from an EMBL/GenBank/DDBJ whole genome shotgun (WGS) entry which is preliminary data.</text>
</comment>
<keyword evidence="2" id="KW-1185">Reference proteome</keyword>
<evidence type="ECO:0000313" key="1">
    <source>
        <dbReference type="EMBL" id="GAA2639897.1"/>
    </source>
</evidence>
<dbReference type="EMBL" id="BAAATD010000031">
    <property type="protein sequence ID" value="GAA2639897.1"/>
    <property type="molecule type" value="Genomic_DNA"/>
</dbReference>
<dbReference type="RefSeq" id="WP_344549420.1">
    <property type="nucleotide sequence ID" value="NZ_BAAATD010000031.1"/>
</dbReference>
<protein>
    <submittedName>
        <fullName evidence="1">Uncharacterized protein</fullName>
    </submittedName>
</protein>
<proteinExistence type="predicted"/>
<sequence length="301" mass="31897">MSDTISITVPAKTTTCFVIATADEPGDARLAMRHRLAEPFAAAAAERLGTSRLGITSYRAIDSPWDLAKATVTDGDDQESETRARTAVHHLGVNAVLPVSDQPFGAQVARAVARALGDAVSGVVVDINTLQVLPEAAYETPRFALADGWLGVSLPPEDDHCSDGDDSVDGCSCVEFTTRGLHRFGLPELQMSGIACPHDLAALNVLRTTAQALMPIARCPGPQVLSANLPLASEDLAAYWGVAEPLWTDGPLPVWLTALGPDLLGVGPPPGFRGTLNEWLWDELPPVMHELLGCTPDRLPS</sequence>
<name>A0ABP6DG52_9ACTN</name>
<organism evidence="1 2">
    <name type="scientific">Actinomadura fulvescens</name>
    <dbReference type="NCBI Taxonomy" id="46160"/>
    <lineage>
        <taxon>Bacteria</taxon>
        <taxon>Bacillati</taxon>
        <taxon>Actinomycetota</taxon>
        <taxon>Actinomycetes</taxon>
        <taxon>Streptosporangiales</taxon>
        <taxon>Thermomonosporaceae</taxon>
        <taxon>Actinomadura</taxon>
    </lineage>
</organism>